<name>A0A1I3HMU7_9HYPH</name>
<organism evidence="2 3">
    <name type="scientific">Aquamicrobium aerolatum DSM 21857</name>
    <dbReference type="NCBI Taxonomy" id="1121003"/>
    <lineage>
        <taxon>Bacteria</taxon>
        <taxon>Pseudomonadati</taxon>
        <taxon>Pseudomonadota</taxon>
        <taxon>Alphaproteobacteria</taxon>
        <taxon>Hyphomicrobiales</taxon>
        <taxon>Phyllobacteriaceae</taxon>
        <taxon>Aerobium</taxon>
    </lineage>
</organism>
<dbReference type="Proteomes" id="UP000242763">
    <property type="component" value="Unassembled WGS sequence"/>
</dbReference>
<keyword evidence="3" id="KW-1185">Reference proteome</keyword>
<dbReference type="STRING" id="1121003.SAMN03080618_00265"/>
<dbReference type="InterPro" id="IPR032635">
    <property type="entry name" value="Anti_2"/>
</dbReference>
<evidence type="ECO:0000313" key="3">
    <source>
        <dbReference type="Proteomes" id="UP000242763"/>
    </source>
</evidence>
<dbReference type="Pfam" id="PF16998">
    <property type="entry name" value="17kDa_Anti_2"/>
    <property type="match status" value="1"/>
</dbReference>
<dbReference type="EMBL" id="FORF01000001">
    <property type="protein sequence ID" value="SFI36907.1"/>
    <property type="molecule type" value="Genomic_DNA"/>
</dbReference>
<evidence type="ECO:0000259" key="1">
    <source>
        <dbReference type="Pfam" id="PF16998"/>
    </source>
</evidence>
<proteinExistence type="predicted"/>
<gene>
    <name evidence="2" type="ORF">SAMN03080618_00265</name>
</gene>
<accession>A0A1I3HMU7</accession>
<protein>
    <submittedName>
        <fullName evidence="2">Outer membrane surface antigen</fullName>
    </submittedName>
</protein>
<feature type="domain" description="Surface antigen" evidence="1">
    <location>
        <begin position="4"/>
        <end position="74"/>
    </location>
</feature>
<dbReference type="AlphaFoldDB" id="A0A1I3HMU7"/>
<sequence length="76" mass="8457">MSAAIVEEVDEGIGWANADTGSRGTISMISESRDTGFLCRRFMTTRESFEGVHLYQGEACLGAARMWMTKSFDRVQ</sequence>
<reference evidence="3" key="1">
    <citation type="submission" date="2016-10" db="EMBL/GenBank/DDBJ databases">
        <authorList>
            <person name="Varghese N."/>
            <person name="Submissions S."/>
        </authorList>
    </citation>
    <scope>NUCLEOTIDE SEQUENCE [LARGE SCALE GENOMIC DNA]</scope>
    <source>
        <strain evidence="3">DSM 21857</strain>
    </source>
</reference>
<evidence type="ECO:0000313" key="2">
    <source>
        <dbReference type="EMBL" id="SFI36907.1"/>
    </source>
</evidence>